<proteinExistence type="predicted"/>
<feature type="region of interest" description="Disordered" evidence="1">
    <location>
        <begin position="64"/>
        <end position="83"/>
    </location>
</feature>
<gene>
    <name evidence="2" type="ORF">THAOC_14464</name>
</gene>
<name>K0SHH1_THAOC</name>
<sequence length="273" mass="30578">MDHQHKPTQHAQSPLLPPEDEQTQSANREEHELHFFDSEAILCIKKEVALGYLILLTGGEFKYTPPPKAGENSVPPDATQSQESRDLAYASLVDGNVLYPCFGLRAAANGRPNDNILGNTQKSSIFCCFPSQSLVDSLLAPRLSRNRLELQNLIEVLREVREIHFDDVESNSGANNKPDIPLKVIRAYVSCFTCVVRYHDLRESIEKKEKKSGKMNAFRRLFFPKRDSDIESLKIDTIKDMQIGFDGLWRDISDSCEKAAAATTLTGLSEGPL</sequence>
<comment type="caution">
    <text evidence="2">The sequence shown here is derived from an EMBL/GenBank/DDBJ whole genome shotgun (WGS) entry which is preliminary data.</text>
</comment>
<reference evidence="2 3" key="1">
    <citation type="journal article" date="2012" name="Genome Biol.">
        <title>Genome and low-iron response of an oceanic diatom adapted to chronic iron limitation.</title>
        <authorList>
            <person name="Lommer M."/>
            <person name="Specht M."/>
            <person name="Roy A.S."/>
            <person name="Kraemer L."/>
            <person name="Andreson R."/>
            <person name="Gutowska M.A."/>
            <person name="Wolf J."/>
            <person name="Bergner S.V."/>
            <person name="Schilhabel M.B."/>
            <person name="Klostermeier U.C."/>
            <person name="Beiko R.G."/>
            <person name="Rosenstiel P."/>
            <person name="Hippler M."/>
            <person name="Laroche J."/>
        </authorList>
    </citation>
    <scope>NUCLEOTIDE SEQUENCE [LARGE SCALE GENOMIC DNA]</scope>
    <source>
        <strain evidence="2 3">CCMP1005</strain>
    </source>
</reference>
<evidence type="ECO:0000256" key="1">
    <source>
        <dbReference type="SAM" id="MobiDB-lite"/>
    </source>
</evidence>
<dbReference type="eggNOG" id="ENOG502QZ0S">
    <property type="taxonomic scope" value="Eukaryota"/>
</dbReference>
<feature type="region of interest" description="Disordered" evidence="1">
    <location>
        <begin position="1"/>
        <end position="28"/>
    </location>
</feature>
<dbReference type="EMBL" id="AGNL01016893">
    <property type="protein sequence ID" value="EJK64770.1"/>
    <property type="molecule type" value="Genomic_DNA"/>
</dbReference>
<dbReference type="AlphaFoldDB" id="K0SHH1"/>
<protein>
    <submittedName>
        <fullName evidence="2">Uncharacterized protein</fullName>
    </submittedName>
</protein>
<organism evidence="2 3">
    <name type="scientific">Thalassiosira oceanica</name>
    <name type="common">Marine diatom</name>
    <dbReference type="NCBI Taxonomy" id="159749"/>
    <lineage>
        <taxon>Eukaryota</taxon>
        <taxon>Sar</taxon>
        <taxon>Stramenopiles</taxon>
        <taxon>Ochrophyta</taxon>
        <taxon>Bacillariophyta</taxon>
        <taxon>Coscinodiscophyceae</taxon>
        <taxon>Thalassiosirophycidae</taxon>
        <taxon>Thalassiosirales</taxon>
        <taxon>Thalassiosiraceae</taxon>
        <taxon>Thalassiosira</taxon>
    </lineage>
</organism>
<evidence type="ECO:0000313" key="3">
    <source>
        <dbReference type="Proteomes" id="UP000266841"/>
    </source>
</evidence>
<dbReference type="OrthoDB" id="43696at2759"/>
<accession>K0SHH1</accession>
<keyword evidence="3" id="KW-1185">Reference proteome</keyword>
<evidence type="ECO:0000313" key="2">
    <source>
        <dbReference type="EMBL" id="EJK64770.1"/>
    </source>
</evidence>
<dbReference type="Proteomes" id="UP000266841">
    <property type="component" value="Unassembled WGS sequence"/>
</dbReference>